<proteinExistence type="inferred from homology"/>
<dbReference type="SUPFAM" id="SSF51735">
    <property type="entry name" value="NAD(P)-binding Rossmann-fold domains"/>
    <property type="match status" value="1"/>
</dbReference>
<evidence type="ECO:0000256" key="1">
    <source>
        <dbReference type="ARBA" id="ARBA00007637"/>
    </source>
</evidence>
<gene>
    <name evidence="3" type="ORF">LCGC14_1662860</name>
</gene>
<evidence type="ECO:0000259" key="2">
    <source>
        <dbReference type="Pfam" id="PF01370"/>
    </source>
</evidence>
<evidence type="ECO:0000313" key="3">
    <source>
        <dbReference type="EMBL" id="KKM18717.1"/>
    </source>
</evidence>
<dbReference type="Gene3D" id="3.40.50.720">
    <property type="entry name" value="NAD(P)-binding Rossmann-like Domain"/>
    <property type="match status" value="1"/>
</dbReference>
<dbReference type="AlphaFoldDB" id="A0A0F9HU98"/>
<dbReference type="Pfam" id="PF01370">
    <property type="entry name" value="Epimerase"/>
    <property type="match status" value="1"/>
</dbReference>
<sequence>MRLDSEKLSDKKVLVTGAAGFIGSHITDELIKADVHVIGIDNLYHGLLNNLENAFKSSKFTFFQSDIRDSAFLIEICRDIDLIYHEAAFTSAKQSVIMPRLCNDINVNGTINVLNAARINDVNQVIYASTAALYADDSELPKQEGMLPKPKTPYGVSKHAAEEYMISFNEIYGLNTTALRYFNVYGLRQRETDYGGVMSIFLNKIFKGDKELTIYGDGTQTRDFIYIKDIVKANLMVAYHPKSIGKVFNVATNNPVDINYLTDLIVRFSNMPNIEIQYAPKRGTDILHSYADISKIKKEIGFEPDYSIDQGIPEYISQFKNLTK</sequence>
<dbReference type="InterPro" id="IPR036291">
    <property type="entry name" value="NAD(P)-bd_dom_sf"/>
</dbReference>
<reference evidence="3" key="1">
    <citation type="journal article" date="2015" name="Nature">
        <title>Complex archaea that bridge the gap between prokaryotes and eukaryotes.</title>
        <authorList>
            <person name="Spang A."/>
            <person name="Saw J.H."/>
            <person name="Jorgensen S.L."/>
            <person name="Zaremba-Niedzwiedzka K."/>
            <person name="Martijn J."/>
            <person name="Lind A.E."/>
            <person name="van Eijk R."/>
            <person name="Schleper C."/>
            <person name="Guy L."/>
            <person name="Ettema T.J."/>
        </authorList>
    </citation>
    <scope>NUCLEOTIDE SEQUENCE</scope>
</reference>
<dbReference type="Gene3D" id="3.90.25.10">
    <property type="entry name" value="UDP-galactose 4-epimerase, domain 1"/>
    <property type="match status" value="1"/>
</dbReference>
<dbReference type="PRINTS" id="PR01713">
    <property type="entry name" value="NUCEPIMERASE"/>
</dbReference>
<protein>
    <recommendedName>
        <fullName evidence="2">NAD-dependent epimerase/dehydratase domain-containing protein</fullName>
    </recommendedName>
</protein>
<organism evidence="3">
    <name type="scientific">marine sediment metagenome</name>
    <dbReference type="NCBI Taxonomy" id="412755"/>
    <lineage>
        <taxon>unclassified sequences</taxon>
        <taxon>metagenomes</taxon>
        <taxon>ecological metagenomes</taxon>
    </lineage>
</organism>
<feature type="domain" description="NAD-dependent epimerase/dehydratase" evidence="2">
    <location>
        <begin position="13"/>
        <end position="251"/>
    </location>
</feature>
<name>A0A0F9HU98_9ZZZZ</name>
<accession>A0A0F9HU98</accession>
<comment type="caution">
    <text evidence="3">The sequence shown here is derived from an EMBL/GenBank/DDBJ whole genome shotgun (WGS) entry which is preliminary data.</text>
</comment>
<dbReference type="EMBL" id="LAZR01014161">
    <property type="protein sequence ID" value="KKM18717.1"/>
    <property type="molecule type" value="Genomic_DNA"/>
</dbReference>
<comment type="similarity">
    <text evidence="1">Belongs to the NAD(P)-dependent epimerase/dehydratase family.</text>
</comment>
<dbReference type="PANTHER" id="PTHR43000">
    <property type="entry name" value="DTDP-D-GLUCOSE 4,6-DEHYDRATASE-RELATED"/>
    <property type="match status" value="1"/>
</dbReference>
<dbReference type="InterPro" id="IPR001509">
    <property type="entry name" value="Epimerase_deHydtase"/>
</dbReference>